<keyword evidence="3" id="KW-1185">Reference proteome</keyword>
<comment type="caution">
    <text evidence="2">The sequence shown here is derived from an EMBL/GenBank/DDBJ whole genome shotgun (WGS) entry which is preliminary data.</text>
</comment>
<evidence type="ECO:0000313" key="3">
    <source>
        <dbReference type="Proteomes" id="UP001352852"/>
    </source>
</evidence>
<feature type="region of interest" description="Disordered" evidence="1">
    <location>
        <begin position="78"/>
        <end position="100"/>
    </location>
</feature>
<sequence>MLAFAPTWTKRELELTWSPPGVHIRSHAGIQEDLNKGDIDQRKSPAMFRAVFGNKKEGGGKKRQKNAGVEVHMPSIQHRGSNQRATHHHGHNGSQLNRKRLTKGVSISLPSSPLLPRQGDMASSQSCVKFPGRARKPEYVDGSSSVKEPLVFASCLGKKGHRAFLC</sequence>
<feature type="compositionally biased region" description="Basic residues" evidence="1">
    <location>
        <begin position="85"/>
        <end position="100"/>
    </location>
</feature>
<gene>
    <name evidence="2" type="ORF">CHARACLAT_015353</name>
</gene>
<organism evidence="2 3">
    <name type="scientific">Characodon lateralis</name>
    <dbReference type="NCBI Taxonomy" id="208331"/>
    <lineage>
        <taxon>Eukaryota</taxon>
        <taxon>Metazoa</taxon>
        <taxon>Chordata</taxon>
        <taxon>Craniata</taxon>
        <taxon>Vertebrata</taxon>
        <taxon>Euteleostomi</taxon>
        <taxon>Actinopterygii</taxon>
        <taxon>Neopterygii</taxon>
        <taxon>Teleostei</taxon>
        <taxon>Neoteleostei</taxon>
        <taxon>Acanthomorphata</taxon>
        <taxon>Ovalentaria</taxon>
        <taxon>Atherinomorphae</taxon>
        <taxon>Cyprinodontiformes</taxon>
        <taxon>Goodeidae</taxon>
        <taxon>Characodon</taxon>
    </lineage>
</organism>
<dbReference type="EMBL" id="JAHUTJ010009386">
    <property type="protein sequence ID" value="MED6267757.1"/>
    <property type="molecule type" value="Genomic_DNA"/>
</dbReference>
<accession>A0ABU7CYI9</accession>
<evidence type="ECO:0000313" key="2">
    <source>
        <dbReference type="EMBL" id="MED6267757.1"/>
    </source>
</evidence>
<proteinExistence type="predicted"/>
<evidence type="ECO:0000256" key="1">
    <source>
        <dbReference type="SAM" id="MobiDB-lite"/>
    </source>
</evidence>
<dbReference type="Proteomes" id="UP001352852">
    <property type="component" value="Unassembled WGS sequence"/>
</dbReference>
<reference evidence="2 3" key="1">
    <citation type="submission" date="2021-06" db="EMBL/GenBank/DDBJ databases">
        <authorList>
            <person name="Palmer J.M."/>
        </authorList>
    </citation>
    <scope>NUCLEOTIDE SEQUENCE [LARGE SCALE GENOMIC DNA]</scope>
    <source>
        <strain evidence="2 3">CL_MEX2019</strain>
        <tissue evidence="2">Muscle</tissue>
    </source>
</reference>
<protein>
    <submittedName>
        <fullName evidence="2">Uncharacterized protein</fullName>
    </submittedName>
</protein>
<name>A0ABU7CYI9_9TELE</name>